<feature type="domain" description="Ferrous iron transporter FeoA-like" evidence="10">
    <location>
        <begin position="496"/>
        <end position="557"/>
    </location>
</feature>
<dbReference type="PANTHER" id="PTHR30477:SF13">
    <property type="entry name" value="IRON TRANSPORT SYSTEM MEMBRANE PROTEIN HI_0360-RELATED"/>
    <property type="match status" value="1"/>
</dbReference>
<dbReference type="GO" id="GO:0003700">
    <property type="term" value="F:DNA-binding transcription factor activity"/>
    <property type="evidence" value="ECO:0007669"/>
    <property type="project" value="InterPro"/>
</dbReference>
<feature type="transmembrane region" description="Helical" evidence="9">
    <location>
        <begin position="257"/>
        <end position="279"/>
    </location>
</feature>
<dbReference type="SMART" id="SM00529">
    <property type="entry name" value="HTH_DTXR"/>
    <property type="match status" value="1"/>
</dbReference>
<keyword evidence="7" id="KW-0813">Transport</keyword>
<gene>
    <name evidence="11" type="ORF">ThesuDRAFT_00950</name>
</gene>
<dbReference type="Gene3D" id="1.10.10.10">
    <property type="entry name" value="Winged helix-like DNA-binding domain superfamily/Winged helix DNA-binding domain"/>
    <property type="match status" value="1"/>
</dbReference>
<dbReference type="GO" id="GO:0010043">
    <property type="term" value="P:response to zinc ion"/>
    <property type="evidence" value="ECO:0007669"/>
    <property type="project" value="TreeGrafter"/>
</dbReference>
<dbReference type="RefSeq" id="WP_006903220.1">
    <property type="nucleotide sequence ID" value="NZ_JH976535.1"/>
</dbReference>
<evidence type="ECO:0000259" key="10">
    <source>
        <dbReference type="SMART" id="SM00899"/>
    </source>
</evidence>
<evidence type="ECO:0000256" key="2">
    <source>
        <dbReference type="ARBA" id="ARBA00008034"/>
    </source>
</evidence>
<feature type="transmembrane region" description="Helical" evidence="9">
    <location>
        <begin position="184"/>
        <end position="212"/>
    </location>
</feature>
<organism evidence="11 12">
    <name type="scientific">Thermaerobacter subterraneus DSM 13965</name>
    <dbReference type="NCBI Taxonomy" id="867903"/>
    <lineage>
        <taxon>Bacteria</taxon>
        <taxon>Bacillati</taxon>
        <taxon>Bacillota</taxon>
        <taxon>Clostridia</taxon>
        <taxon>Eubacteriales</taxon>
        <taxon>Clostridiales Family XVII. Incertae Sedis</taxon>
        <taxon>Thermaerobacter</taxon>
    </lineage>
</organism>
<evidence type="ECO:0000256" key="7">
    <source>
        <dbReference type="RuleBase" id="RU003943"/>
    </source>
</evidence>
<keyword evidence="3 7" id="KW-0812">Transmembrane</keyword>
<reference evidence="11" key="2">
    <citation type="submission" date="2012-10" db="EMBL/GenBank/DDBJ databases">
        <title>Improved high-quality draft of Thermaerobacter subterraneus C21, DSM 13965.</title>
        <authorList>
            <consortium name="DOE Joint Genome Institute"/>
            <person name="Eisen J."/>
            <person name="Huntemann M."/>
            <person name="Wei C.-L."/>
            <person name="Han J."/>
            <person name="Detter J.C."/>
            <person name="Han C."/>
            <person name="Tapia R."/>
            <person name="Chen A."/>
            <person name="Kyrpides N."/>
            <person name="Mavromatis K."/>
            <person name="Markowitz V."/>
            <person name="Szeto E."/>
            <person name="Ivanova N."/>
            <person name="Mikhailova N."/>
            <person name="Ovchinnikova G."/>
            <person name="Pagani I."/>
            <person name="Pati A."/>
            <person name="Goodwin L."/>
            <person name="Nordberg H.P."/>
            <person name="Cantor M.N."/>
            <person name="Hua S.X."/>
            <person name="Woyke T."/>
            <person name="Eisen J."/>
            <person name="Klenk H.-P."/>
        </authorList>
    </citation>
    <scope>NUCLEOTIDE SEQUENCE [LARGE SCALE GENOMIC DNA]</scope>
    <source>
        <strain evidence="11">DSM 13965</strain>
    </source>
</reference>
<dbReference type="PANTHER" id="PTHR30477">
    <property type="entry name" value="ABC-TRANSPORTER METAL-BINDING PROTEIN"/>
    <property type="match status" value="1"/>
</dbReference>
<comment type="caution">
    <text evidence="11">The sequence shown here is derived from an EMBL/GenBank/DDBJ whole genome shotgun (WGS) entry which is preliminary data.</text>
</comment>
<dbReference type="InterPro" id="IPR036421">
    <property type="entry name" value="Fe_dep_repressor_sf"/>
</dbReference>
<feature type="compositionally biased region" description="Low complexity" evidence="8">
    <location>
        <begin position="363"/>
        <end position="381"/>
    </location>
</feature>
<feature type="transmembrane region" description="Helical" evidence="9">
    <location>
        <begin position="100"/>
        <end position="119"/>
    </location>
</feature>
<dbReference type="GO" id="GO:0043190">
    <property type="term" value="C:ATP-binding cassette (ABC) transporter complex"/>
    <property type="evidence" value="ECO:0007669"/>
    <property type="project" value="InterPro"/>
</dbReference>
<dbReference type="EMBL" id="AENY02000002">
    <property type="protein sequence ID" value="EKP95210.1"/>
    <property type="molecule type" value="Genomic_DNA"/>
</dbReference>
<dbReference type="GO" id="GO:0046914">
    <property type="term" value="F:transition metal ion binding"/>
    <property type="evidence" value="ECO:0007669"/>
    <property type="project" value="InterPro"/>
</dbReference>
<evidence type="ECO:0000256" key="8">
    <source>
        <dbReference type="SAM" id="MobiDB-lite"/>
    </source>
</evidence>
<dbReference type="InterPro" id="IPR001367">
    <property type="entry name" value="Fe_dep_repressor"/>
</dbReference>
<dbReference type="Pfam" id="PF00950">
    <property type="entry name" value="ABC-3"/>
    <property type="match status" value="1"/>
</dbReference>
<dbReference type="AlphaFoldDB" id="K6P2B1"/>
<evidence type="ECO:0000313" key="12">
    <source>
        <dbReference type="Proteomes" id="UP000005710"/>
    </source>
</evidence>
<dbReference type="Gene3D" id="1.10.3470.10">
    <property type="entry name" value="ABC transporter involved in vitamin B12 uptake, BtuC"/>
    <property type="match status" value="1"/>
</dbReference>
<feature type="transmembrane region" description="Helical" evidence="9">
    <location>
        <begin position="63"/>
        <end position="88"/>
    </location>
</feature>
<accession>K6P2B1</accession>
<dbReference type="InterPro" id="IPR022689">
    <property type="entry name" value="Iron_dep_repressor"/>
</dbReference>
<evidence type="ECO:0000256" key="4">
    <source>
        <dbReference type="ARBA" id="ARBA00022989"/>
    </source>
</evidence>
<comment type="similarity">
    <text evidence="2 7">Belongs to the ABC-3 integral membrane protein family.</text>
</comment>
<dbReference type="eggNOG" id="COG1108">
    <property type="taxonomic scope" value="Bacteria"/>
</dbReference>
<feature type="region of interest" description="Disordered" evidence="8">
    <location>
        <begin position="472"/>
        <end position="494"/>
    </location>
</feature>
<dbReference type="InterPro" id="IPR037294">
    <property type="entry name" value="ABC_BtuC-like"/>
</dbReference>
<evidence type="ECO:0000256" key="1">
    <source>
        <dbReference type="ARBA" id="ARBA00004141"/>
    </source>
</evidence>
<dbReference type="HOGENOM" id="CLU_028808_0_1_9"/>
<feature type="region of interest" description="Disordered" evidence="8">
    <location>
        <begin position="363"/>
        <end position="407"/>
    </location>
</feature>
<feature type="region of interest" description="Disordered" evidence="8">
    <location>
        <begin position="549"/>
        <end position="631"/>
    </location>
</feature>
<keyword evidence="6 9" id="KW-0472">Membrane</keyword>
<dbReference type="SUPFAM" id="SSF50037">
    <property type="entry name" value="C-terminal domain of transcriptional repressors"/>
    <property type="match status" value="1"/>
</dbReference>
<evidence type="ECO:0000256" key="3">
    <source>
        <dbReference type="ARBA" id="ARBA00022692"/>
    </source>
</evidence>
<dbReference type="GO" id="GO:0046983">
    <property type="term" value="F:protein dimerization activity"/>
    <property type="evidence" value="ECO:0007669"/>
    <property type="project" value="InterPro"/>
</dbReference>
<dbReference type="STRING" id="867903.ThesuDRAFT_00950"/>
<feature type="transmembrane region" description="Helical" evidence="9">
    <location>
        <begin position="20"/>
        <end position="43"/>
    </location>
</feature>
<protein>
    <submittedName>
        <fullName evidence="11">ABC-type Mn2+/Zn2+ transport system, permease component</fullName>
    </submittedName>
</protein>
<dbReference type="InterPro" id="IPR001626">
    <property type="entry name" value="ABC_TroCD"/>
</dbReference>
<dbReference type="OrthoDB" id="9798540at2"/>
<feature type="transmembrane region" description="Helical" evidence="9">
    <location>
        <begin position="140"/>
        <end position="159"/>
    </location>
</feature>
<feature type="transmembrane region" description="Helical" evidence="9">
    <location>
        <begin position="224"/>
        <end position="245"/>
    </location>
</feature>
<reference evidence="11" key="1">
    <citation type="submission" date="2010-10" db="EMBL/GenBank/DDBJ databases">
        <authorList>
            <consortium name="US DOE Joint Genome Institute (JGI-PGF)"/>
            <person name="Lucas S."/>
            <person name="Copeland A."/>
            <person name="Lapidus A."/>
            <person name="Bruce D."/>
            <person name="Goodwin L."/>
            <person name="Pitluck S."/>
            <person name="Kyrpides N."/>
            <person name="Mavromatis K."/>
            <person name="Detter J.C."/>
            <person name="Han C."/>
            <person name="Land M."/>
            <person name="Hauser L."/>
            <person name="Markowitz V."/>
            <person name="Cheng J.-F."/>
            <person name="Hugenholtz P."/>
            <person name="Woyke T."/>
            <person name="Wu D."/>
            <person name="Pukall R."/>
            <person name="Wahrenburg C."/>
            <person name="Brambilla E."/>
            <person name="Klenk H.-P."/>
            <person name="Eisen J.A."/>
        </authorList>
    </citation>
    <scope>NUCLEOTIDE SEQUENCE [LARGE SCALE GENOMIC DNA]</scope>
    <source>
        <strain evidence="11">DSM 13965</strain>
    </source>
</reference>
<dbReference type="SUPFAM" id="SSF81345">
    <property type="entry name" value="ABC transporter involved in vitamin B12 uptake, BtuC"/>
    <property type="match status" value="1"/>
</dbReference>
<dbReference type="Pfam" id="PF04023">
    <property type="entry name" value="FeoA"/>
    <property type="match status" value="1"/>
</dbReference>
<dbReference type="InterPro" id="IPR038157">
    <property type="entry name" value="FeoA_core_dom"/>
</dbReference>
<dbReference type="eggNOG" id="COG1321">
    <property type="taxonomic scope" value="Bacteria"/>
</dbReference>
<dbReference type="SMART" id="SM00899">
    <property type="entry name" value="FeoA"/>
    <property type="match status" value="1"/>
</dbReference>
<dbReference type="InterPro" id="IPR008988">
    <property type="entry name" value="Transcriptional_repressor_C"/>
</dbReference>
<evidence type="ECO:0000256" key="9">
    <source>
        <dbReference type="SAM" id="Phobius"/>
    </source>
</evidence>
<dbReference type="GO" id="GO:0071281">
    <property type="term" value="P:cellular response to iron ion"/>
    <property type="evidence" value="ECO:0007669"/>
    <property type="project" value="UniProtKB-ARBA"/>
</dbReference>
<comment type="subcellular location">
    <subcellularLocation>
        <location evidence="7">Cell membrane</location>
        <topology evidence="7">Multi-pass membrane protein</topology>
    </subcellularLocation>
    <subcellularLocation>
        <location evidence="1">Membrane</location>
        <topology evidence="1">Multi-pass membrane protein</topology>
    </subcellularLocation>
</comment>
<dbReference type="Proteomes" id="UP000005710">
    <property type="component" value="Unassembled WGS sequence"/>
</dbReference>
<evidence type="ECO:0000256" key="6">
    <source>
        <dbReference type="ARBA" id="ARBA00023136"/>
    </source>
</evidence>
<dbReference type="Pfam" id="PF02742">
    <property type="entry name" value="Fe_dep_repr_C"/>
    <property type="match status" value="1"/>
</dbReference>
<sequence length="631" mass="65277">MTGDPGWLDILAEPLRYPFMVRALAAGVLVAVAGAVTGSFLLVRRWSLLGDAISHAVLPGVAVAYLLGWPYFTGALASALLTAAGIGFLERNTRLKSDAATGLLFLGAFALGLAILSRARSSVDVFHILFGNVLGVSRADLVLMAVVAAVAAGLVALLFKELQLWAFDPVTAEVAGLPVRALHYLMMVLVSATLVAALQAVGVVLALAMLVTPPATAYLLVRRFPALIGLAVVLGTVAAVTGLYLSFYLDVASGPAMVLVAMAGFVVALVLAPEQGLLARLLQRRRTARLVAAEDVLKALHELGVEGGEAVARGAGPAAGPAAAAAASPRGVPLDVLAGWTGLTRREVRAALARLVARGLAAWDPEPEAGDPGPQAPQPAGDGAGGGPQPAGAGFRERRGPRAQGPALGARLTAAGVREARRLIRTHRLWERYLTDVAGMAWEDVHQVAHELEHATPPHLAEEMAEALGHPARDPHGAPIPTPAGDVPAEPGPPPVALDQLPAGTRAVVARVDDEDPDLLGRLRRAGLVPGTRLEVLGRARDGLWVRREEASQVRVPGPPAEEPAGRRGPRPEPAAPVAAEQGAGRSEAPGEASGPDGQWLDAAAAAALRVHPLEPDGTLTRPGPREEEPA</sequence>
<keyword evidence="4 9" id="KW-1133">Transmembrane helix</keyword>
<name>K6P2B1_9FIRM</name>
<dbReference type="Gene3D" id="2.30.30.90">
    <property type="match status" value="1"/>
</dbReference>
<dbReference type="SUPFAM" id="SSF47979">
    <property type="entry name" value="Iron-dependent repressor protein, dimerization domain"/>
    <property type="match status" value="1"/>
</dbReference>
<keyword evidence="12" id="KW-1185">Reference proteome</keyword>
<keyword evidence="5" id="KW-0408">Iron</keyword>
<dbReference type="GO" id="GO:0055085">
    <property type="term" value="P:transmembrane transport"/>
    <property type="evidence" value="ECO:0007669"/>
    <property type="project" value="InterPro"/>
</dbReference>
<dbReference type="CDD" id="cd06550">
    <property type="entry name" value="TM_ABC_iron-siderophores_like"/>
    <property type="match status" value="1"/>
</dbReference>
<proteinExistence type="inferred from homology"/>
<dbReference type="InterPro" id="IPR036388">
    <property type="entry name" value="WH-like_DNA-bd_sf"/>
</dbReference>
<dbReference type="FunFam" id="1.10.3470.10:FF:000003">
    <property type="entry name" value="Iron ABC transporter permease SitD"/>
    <property type="match status" value="1"/>
</dbReference>
<dbReference type="InterPro" id="IPR007167">
    <property type="entry name" value="Fe-transptr_FeoA-like"/>
</dbReference>
<feature type="compositionally biased region" description="Low complexity" evidence="8">
    <location>
        <begin position="576"/>
        <end position="586"/>
    </location>
</feature>
<evidence type="ECO:0000256" key="5">
    <source>
        <dbReference type="ARBA" id="ARBA00023004"/>
    </source>
</evidence>
<evidence type="ECO:0000313" key="11">
    <source>
        <dbReference type="EMBL" id="EKP95210.1"/>
    </source>
</evidence>